<evidence type="ECO:0000313" key="5">
    <source>
        <dbReference type="Proteomes" id="UP000471298"/>
    </source>
</evidence>
<dbReference type="InterPro" id="IPR046342">
    <property type="entry name" value="CBS_dom_sf"/>
</dbReference>
<dbReference type="InterPro" id="IPR051462">
    <property type="entry name" value="CBS_domain-containing"/>
</dbReference>
<sequence length="189" mass="21201">MSQPIKLKFYPVDNIYHLTKPEENSQSNLSSSALDIFTDFTRYRPIMIESNASLDEAQTLMEKSHTTLRLVVNEQEELVGLISRADLSGTLVMQQVNRGLKRDEIRVSDLMESRKNCKAISYEELAQASVSDVIDALSAEGKHHCLVIDKPNGLIRGVISASEIAKLAHLSISINNRPTFADIYQVLQR</sequence>
<dbReference type="PANTHER" id="PTHR48108:SF23">
    <property type="entry name" value="CBS DOMAIN-CONTAINING PROTEIN"/>
    <property type="match status" value="1"/>
</dbReference>
<protein>
    <submittedName>
        <fullName evidence="4">CBS domain-containing protein</fullName>
    </submittedName>
</protein>
<accession>A0A6N7EWW5</accession>
<dbReference type="SMART" id="SM00116">
    <property type="entry name" value="CBS"/>
    <property type="match status" value="2"/>
</dbReference>
<name>A0A6N7EWW5_9GAMM</name>
<dbReference type="RefSeq" id="WP_152809043.1">
    <property type="nucleotide sequence ID" value="NZ_WHNW01000002.1"/>
</dbReference>
<evidence type="ECO:0000256" key="1">
    <source>
        <dbReference type="ARBA" id="ARBA00022737"/>
    </source>
</evidence>
<keyword evidence="1" id="KW-0677">Repeat</keyword>
<reference evidence="4 5" key="1">
    <citation type="submission" date="2019-10" db="EMBL/GenBank/DDBJ databases">
        <title>Cardiobacteriales fam. a chemoheterotrophic member of the order Cardiobacteriales, and proposal of Cardiobacteriales fam. nov.</title>
        <authorList>
            <person name="Wang C."/>
        </authorList>
    </citation>
    <scope>NUCLEOTIDE SEQUENCE [LARGE SCALE GENOMIC DNA]</scope>
    <source>
        <strain evidence="4 5">ML27</strain>
    </source>
</reference>
<dbReference type="InterPro" id="IPR000644">
    <property type="entry name" value="CBS_dom"/>
</dbReference>
<dbReference type="PROSITE" id="PS51371">
    <property type="entry name" value="CBS"/>
    <property type="match status" value="1"/>
</dbReference>
<dbReference type="Proteomes" id="UP000471298">
    <property type="component" value="Unassembled WGS sequence"/>
</dbReference>
<proteinExistence type="predicted"/>
<feature type="domain" description="CBS" evidence="3">
    <location>
        <begin position="40"/>
        <end position="104"/>
    </location>
</feature>
<dbReference type="SUPFAM" id="SSF54631">
    <property type="entry name" value="CBS-domain pair"/>
    <property type="match status" value="1"/>
</dbReference>
<comment type="caution">
    <text evidence="4">The sequence shown here is derived from an EMBL/GenBank/DDBJ whole genome shotgun (WGS) entry which is preliminary data.</text>
</comment>
<keyword evidence="2" id="KW-0129">CBS domain</keyword>
<dbReference type="InParanoid" id="A0A6N7EWW5"/>
<evidence type="ECO:0000256" key="2">
    <source>
        <dbReference type="PROSITE-ProRule" id="PRU00703"/>
    </source>
</evidence>
<dbReference type="PANTHER" id="PTHR48108">
    <property type="entry name" value="CBS DOMAIN-CONTAINING PROTEIN CBSX2, CHLOROPLASTIC"/>
    <property type="match status" value="1"/>
</dbReference>
<organism evidence="4 5">
    <name type="scientific">Ostreibacterium oceani</name>
    <dbReference type="NCBI Taxonomy" id="2654998"/>
    <lineage>
        <taxon>Bacteria</taxon>
        <taxon>Pseudomonadati</taxon>
        <taxon>Pseudomonadota</taxon>
        <taxon>Gammaproteobacteria</taxon>
        <taxon>Cardiobacteriales</taxon>
        <taxon>Ostreibacteriaceae</taxon>
        <taxon>Ostreibacterium</taxon>
    </lineage>
</organism>
<evidence type="ECO:0000313" key="4">
    <source>
        <dbReference type="EMBL" id="MPV85617.1"/>
    </source>
</evidence>
<dbReference type="Pfam" id="PF00571">
    <property type="entry name" value="CBS"/>
    <property type="match status" value="2"/>
</dbReference>
<dbReference type="EMBL" id="WHNW01000002">
    <property type="protein sequence ID" value="MPV85617.1"/>
    <property type="molecule type" value="Genomic_DNA"/>
</dbReference>
<keyword evidence="5" id="KW-1185">Reference proteome</keyword>
<gene>
    <name evidence="4" type="ORF">GCU85_02555</name>
</gene>
<dbReference type="Gene3D" id="3.10.580.10">
    <property type="entry name" value="CBS-domain"/>
    <property type="match status" value="1"/>
</dbReference>
<dbReference type="AlphaFoldDB" id="A0A6N7EWW5"/>
<evidence type="ECO:0000259" key="3">
    <source>
        <dbReference type="PROSITE" id="PS51371"/>
    </source>
</evidence>